<evidence type="ECO:0000313" key="1">
    <source>
        <dbReference type="EMBL" id="ERM91924.1"/>
    </source>
</evidence>
<gene>
    <name evidence="1" type="ORF">O163_08225</name>
</gene>
<name>U5CQ83_CALSX</name>
<protein>
    <submittedName>
        <fullName evidence="1">Uncharacterized protein</fullName>
    </submittedName>
</protein>
<proteinExistence type="predicted"/>
<organism evidence="1 2">
    <name type="scientific">Caldanaerobacter subterraneus subsp. yonseiensis KB-1</name>
    <dbReference type="NCBI Taxonomy" id="1388761"/>
    <lineage>
        <taxon>Bacteria</taxon>
        <taxon>Bacillati</taxon>
        <taxon>Bacillota</taxon>
        <taxon>Clostridia</taxon>
        <taxon>Thermoanaerobacterales</taxon>
        <taxon>Thermoanaerobacteraceae</taxon>
        <taxon>Caldanaerobacter</taxon>
    </lineage>
</organism>
<dbReference type="PATRIC" id="fig|1388761.3.peg.1656"/>
<dbReference type="AlphaFoldDB" id="U5CQ83"/>
<accession>U5CQ83</accession>
<evidence type="ECO:0000313" key="2">
    <source>
        <dbReference type="Proteomes" id="UP000016856"/>
    </source>
</evidence>
<dbReference type="EMBL" id="AXDC01000020">
    <property type="protein sequence ID" value="ERM91924.1"/>
    <property type="molecule type" value="Genomic_DNA"/>
</dbReference>
<dbReference type="Proteomes" id="UP000016856">
    <property type="component" value="Unassembled WGS sequence"/>
</dbReference>
<sequence length="267" mass="31206">MPSSLREDIKKLFPEWTNSDNYYDLCLTDDIDSLLSCIFLKRIKGYEINYFYDFTNIYSTNKATNQVIGVDTDLVKGKCWGNHVVIEKNKESANLNRVLNISSKNYTNKYAGSTLLTILSYYDVDISHLSEEALMILLCIDSAFLGFYDAKFKEVHKYYLGDILQFPELLEVEERHTKKEFEGIQKKYRLKEKIKINKEGMLYTDIALPELEAVLGIPIQLPDIKFYPRKTFQTDLTTQEYYTTIKNFVNIFSSAMIKKNSIKFSFY</sequence>
<reference evidence="1 2" key="1">
    <citation type="journal article" date="2013" name="Genome Announc.">
        <title>Draft Genome Sequence of an Anaerobic and Extremophilic Bacterium, Caldanaerobacter yonseiensis, Isolated from a Geothermal Hot Stream.</title>
        <authorList>
            <person name="Lee S.J."/>
            <person name="Lee Y.J."/>
            <person name="Park G.S."/>
            <person name="Kim B.C."/>
            <person name="Lee S.J."/>
            <person name="Shin J.H."/>
            <person name="Lee D.W."/>
        </authorList>
    </citation>
    <scope>NUCLEOTIDE SEQUENCE [LARGE SCALE GENOMIC DNA]</scope>
    <source>
        <strain evidence="1 2">KB-1</strain>
    </source>
</reference>
<comment type="caution">
    <text evidence="1">The sequence shown here is derived from an EMBL/GenBank/DDBJ whole genome shotgun (WGS) entry which is preliminary data.</text>
</comment>